<accession>A0A4Z1KAC2</accession>
<name>A0A4Z1KAC2_9HELO</name>
<dbReference type="AlphaFoldDB" id="A0A4Z1KAC2"/>
<sequence length="249" mass="28173">MKTQENHKDEAQIPMRFRILIYALERGITQTAFMQAYNEILSEVDKTEYDLSPDVRQSMIEHQVWTKFFPDEIAPPPLEFPVVEGFFDPPVSRKAVEQYRIWQISYLDSHQNQKSDSKAQCNKMQQSGTRRPIPDTGSVDSQLRYSGSNVIRGGVGGCQLARNIQSRSDAFRSPALVNSEIISIGDPAMDDLTITPKVDNDKASMPNQLIRSSRSTSPMIDHLNQQLNDQQPGISKSEADLFESQRVPV</sequence>
<protein>
    <submittedName>
        <fullName evidence="2">Uncharacterized protein</fullName>
    </submittedName>
</protein>
<dbReference type="EMBL" id="PQXO01000706">
    <property type="protein sequence ID" value="TGO83073.1"/>
    <property type="molecule type" value="Genomic_DNA"/>
</dbReference>
<feature type="region of interest" description="Disordered" evidence="1">
    <location>
        <begin position="113"/>
        <end position="141"/>
    </location>
</feature>
<reference evidence="2 3" key="1">
    <citation type="submission" date="2017-12" db="EMBL/GenBank/DDBJ databases">
        <title>Comparative genomics of Botrytis spp.</title>
        <authorList>
            <person name="Valero-Jimenez C.A."/>
            <person name="Tapia P."/>
            <person name="Veloso J."/>
            <person name="Silva-Moreno E."/>
            <person name="Staats M."/>
            <person name="Valdes J.H."/>
            <person name="Van Kan J.A.L."/>
        </authorList>
    </citation>
    <scope>NUCLEOTIDE SEQUENCE [LARGE SCALE GENOMIC DNA]</scope>
    <source>
        <strain evidence="2 3">MUCL3349</strain>
    </source>
</reference>
<feature type="compositionally biased region" description="Polar residues" evidence="1">
    <location>
        <begin position="118"/>
        <end position="129"/>
    </location>
</feature>
<evidence type="ECO:0000256" key="1">
    <source>
        <dbReference type="SAM" id="MobiDB-lite"/>
    </source>
</evidence>
<organism evidence="2 3">
    <name type="scientific">Botrytis porri</name>
    <dbReference type="NCBI Taxonomy" id="87229"/>
    <lineage>
        <taxon>Eukaryota</taxon>
        <taxon>Fungi</taxon>
        <taxon>Dikarya</taxon>
        <taxon>Ascomycota</taxon>
        <taxon>Pezizomycotina</taxon>
        <taxon>Leotiomycetes</taxon>
        <taxon>Helotiales</taxon>
        <taxon>Sclerotiniaceae</taxon>
        <taxon>Botrytis</taxon>
    </lineage>
</organism>
<proteinExistence type="predicted"/>
<evidence type="ECO:0000313" key="2">
    <source>
        <dbReference type="EMBL" id="TGO83073.1"/>
    </source>
</evidence>
<gene>
    <name evidence="2" type="ORF">BPOR_0707g00050</name>
</gene>
<keyword evidence="3" id="KW-1185">Reference proteome</keyword>
<comment type="caution">
    <text evidence="2">The sequence shown here is derived from an EMBL/GenBank/DDBJ whole genome shotgun (WGS) entry which is preliminary data.</text>
</comment>
<evidence type="ECO:0000313" key="3">
    <source>
        <dbReference type="Proteomes" id="UP000297280"/>
    </source>
</evidence>
<feature type="region of interest" description="Disordered" evidence="1">
    <location>
        <begin position="228"/>
        <end position="249"/>
    </location>
</feature>
<dbReference type="Proteomes" id="UP000297280">
    <property type="component" value="Unassembled WGS sequence"/>
</dbReference>